<dbReference type="InterPro" id="IPR025799">
    <property type="entry name" value="Arg_MeTrfase"/>
</dbReference>
<dbReference type="EMBL" id="CP031036">
    <property type="protein sequence ID" value="QDZ19917.1"/>
    <property type="molecule type" value="Genomic_DNA"/>
</dbReference>
<keyword evidence="3" id="KW-0808">Transferase</keyword>
<keyword evidence="1" id="KW-0949">S-adenosyl-L-methionine</keyword>
<name>A0A5B8MHK9_9CHLO</name>
<dbReference type="SUPFAM" id="SSF53335">
    <property type="entry name" value="S-adenosyl-L-methionine-dependent methyltransferases"/>
    <property type="match status" value="1"/>
</dbReference>
<gene>
    <name evidence="3" type="ORF">A3770_03p24350</name>
</gene>
<dbReference type="OrthoDB" id="7848332at2759"/>
<dbReference type="InterPro" id="IPR029063">
    <property type="entry name" value="SAM-dependent_MTases_sf"/>
</dbReference>
<evidence type="ECO:0000256" key="1">
    <source>
        <dbReference type="ARBA" id="ARBA00022691"/>
    </source>
</evidence>
<sequence>MVTAEDEGTPPLEGDTPLPWDNEGFLAYATWVTFAPLLDVLSCPEAYGDAIFFNDSLFQEKVVLDVGCGVLGFFAALAGARKVYIMPDTKEEVFTRQLMQLVHATKLGGDTVTVYDENIAKKEDIQGKVDIILSDLAGDVWLQHSKIYRILNARDRYLKPDGAMYPSHCKVFLAPAASASTEFESEEPMMEVCDEEESHGQRTKRRRGMGKRGRASDGLADQQRYDVRIESPELVAPFELVKTMDLLTATSEDVRSMRLNFRFNAEQSGEINLLAGWLSVQFHGSPASPALVEVDCDPCDVVLCHLEIAKKPHESNSSGAKLEVAKPSHDFYRRWF</sequence>
<protein>
    <submittedName>
        <fullName evidence="3">Protein arginine N-methyltransferase</fullName>
    </submittedName>
</protein>
<evidence type="ECO:0000313" key="4">
    <source>
        <dbReference type="Proteomes" id="UP000316726"/>
    </source>
</evidence>
<reference evidence="3 4" key="1">
    <citation type="submission" date="2018-07" db="EMBL/GenBank/DDBJ databases">
        <title>The complete nuclear genome of the prasinophyte Chloropicon primus (CCMP1205).</title>
        <authorList>
            <person name="Pombert J.-F."/>
            <person name="Otis C."/>
            <person name="Turmel M."/>
            <person name="Lemieux C."/>
        </authorList>
    </citation>
    <scope>NUCLEOTIDE SEQUENCE [LARGE SCALE GENOMIC DNA]</scope>
    <source>
        <strain evidence="3 4">CCMP1205</strain>
    </source>
</reference>
<dbReference type="Gene3D" id="2.70.160.11">
    <property type="entry name" value="Hnrnp arginine n-methyltransferase1"/>
    <property type="match status" value="1"/>
</dbReference>
<dbReference type="PANTHER" id="PTHR11006:SF68">
    <property type="entry name" value="PROTEIN ARGININE N-METHYLTRANSFERASE PRMT10"/>
    <property type="match status" value="1"/>
</dbReference>
<dbReference type="Gene3D" id="3.40.50.150">
    <property type="entry name" value="Vaccinia Virus protein VP39"/>
    <property type="match status" value="1"/>
</dbReference>
<feature type="compositionally biased region" description="Basic residues" evidence="2">
    <location>
        <begin position="201"/>
        <end position="213"/>
    </location>
</feature>
<proteinExistence type="predicted"/>
<dbReference type="GO" id="GO:0042054">
    <property type="term" value="F:histone methyltransferase activity"/>
    <property type="evidence" value="ECO:0007669"/>
    <property type="project" value="TreeGrafter"/>
</dbReference>
<dbReference type="PANTHER" id="PTHR11006">
    <property type="entry name" value="PROTEIN ARGININE N-METHYLTRANSFERASE"/>
    <property type="match status" value="1"/>
</dbReference>
<dbReference type="Proteomes" id="UP000316726">
    <property type="component" value="Chromosome 3"/>
</dbReference>
<accession>A0A5B8MHK9</accession>
<evidence type="ECO:0000256" key="2">
    <source>
        <dbReference type="SAM" id="MobiDB-lite"/>
    </source>
</evidence>
<dbReference type="AlphaFoldDB" id="A0A5B8MHK9"/>
<dbReference type="GO" id="GO:0005634">
    <property type="term" value="C:nucleus"/>
    <property type="evidence" value="ECO:0007669"/>
    <property type="project" value="TreeGrafter"/>
</dbReference>
<dbReference type="STRING" id="1764295.A0A5B8MHK9"/>
<organism evidence="3 4">
    <name type="scientific">Chloropicon primus</name>
    <dbReference type="NCBI Taxonomy" id="1764295"/>
    <lineage>
        <taxon>Eukaryota</taxon>
        <taxon>Viridiplantae</taxon>
        <taxon>Chlorophyta</taxon>
        <taxon>Chloropicophyceae</taxon>
        <taxon>Chloropicales</taxon>
        <taxon>Chloropicaceae</taxon>
        <taxon>Chloropicon</taxon>
    </lineage>
</organism>
<dbReference type="CDD" id="cd02440">
    <property type="entry name" value="AdoMet_MTases"/>
    <property type="match status" value="1"/>
</dbReference>
<keyword evidence="3" id="KW-0489">Methyltransferase</keyword>
<feature type="region of interest" description="Disordered" evidence="2">
    <location>
        <begin position="193"/>
        <end position="219"/>
    </location>
</feature>
<keyword evidence="4" id="KW-1185">Reference proteome</keyword>
<evidence type="ECO:0000313" key="3">
    <source>
        <dbReference type="EMBL" id="QDZ19917.1"/>
    </source>
</evidence>
<dbReference type="GO" id="GO:0032259">
    <property type="term" value="P:methylation"/>
    <property type="evidence" value="ECO:0007669"/>
    <property type="project" value="UniProtKB-KW"/>
</dbReference>
<dbReference type="GO" id="GO:0016274">
    <property type="term" value="F:protein-arginine N-methyltransferase activity"/>
    <property type="evidence" value="ECO:0007669"/>
    <property type="project" value="InterPro"/>
</dbReference>